<feature type="non-terminal residue" evidence="2">
    <location>
        <position position="273"/>
    </location>
</feature>
<dbReference type="SUPFAM" id="SSF102198">
    <property type="entry name" value="Putative cyclase"/>
    <property type="match status" value="1"/>
</dbReference>
<protein>
    <submittedName>
        <fullName evidence="2">Uncharacterized protein</fullName>
    </submittedName>
</protein>
<dbReference type="EMBL" id="NCSJ02000357">
    <property type="protein sequence ID" value="RFU25167.1"/>
    <property type="molecule type" value="Genomic_DNA"/>
</dbReference>
<dbReference type="InterPro" id="IPR037175">
    <property type="entry name" value="KFase_sf"/>
</dbReference>
<evidence type="ECO:0000313" key="2">
    <source>
        <dbReference type="EMBL" id="RFU25167.1"/>
    </source>
</evidence>
<comment type="similarity">
    <text evidence="1">Belongs to the Cyclase 1 superfamily.</text>
</comment>
<dbReference type="InterPro" id="IPR007325">
    <property type="entry name" value="KFase/CYL"/>
</dbReference>
<gene>
    <name evidence="2" type="ORF">B7463_g11173</name>
</gene>
<dbReference type="OMA" id="WFWGEND"/>
<comment type="caution">
    <text evidence="2">The sequence shown here is derived from an EMBL/GenBank/DDBJ whole genome shotgun (WGS) entry which is preliminary data.</text>
</comment>
<dbReference type="Proteomes" id="UP000258309">
    <property type="component" value="Unassembled WGS sequence"/>
</dbReference>
<sequence length="273" mass="30612">MMLFDPNQPDLPKRSELPKIPGAPEGAAWFWGKEDQHGRLNLLTPQRILTAKEEIKLGHIVPLDLPLTVPDPPFFGREAFGHKLISLSPVAYDETYSCNPQSGSQWDGFRHHANTDSGLFYNWLNHEEISGEGKSNTRCGVQAWAETGIAGRGVLLDIFAWSKDTINPFTNHHITVSDLLACAKHQNTTFKPGDILIVRTGFINCYLKLSSDERTDLAKKDPVFSGLTQSSDMLDFLHDNYFAAGVADCPSFEAYPPRKGKLPSSEWLHWLRH</sequence>
<dbReference type="OrthoDB" id="5396at2759"/>
<organism evidence="2 3">
    <name type="scientific">Scytalidium lignicola</name>
    <name type="common">Hyphomycete</name>
    <dbReference type="NCBI Taxonomy" id="5539"/>
    <lineage>
        <taxon>Eukaryota</taxon>
        <taxon>Fungi</taxon>
        <taxon>Dikarya</taxon>
        <taxon>Ascomycota</taxon>
        <taxon>Pezizomycotina</taxon>
        <taxon>Leotiomycetes</taxon>
        <taxon>Leotiomycetes incertae sedis</taxon>
        <taxon>Scytalidium</taxon>
    </lineage>
</organism>
<name>A0A3E2GVW3_SCYLI</name>
<reference evidence="2 3" key="1">
    <citation type="submission" date="2018-05" db="EMBL/GenBank/DDBJ databases">
        <title>Draft genome sequence of Scytalidium lignicola DSM 105466, a ubiquitous saprotrophic fungus.</title>
        <authorList>
            <person name="Buettner E."/>
            <person name="Gebauer A.M."/>
            <person name="Hofrichter M."/>
            <person name="Liers C."/>
            <person name="Kellner H."/>
        </authorList>
    </citation>
    <scope>NUCLEOTIDE SEQUENCE [LARGE SCALE GENOMIC DNA]</scope>
    <source>
        <strain evidence="2 3">DSM 105466</strain>
    </source>
</reference>
<evidence type="ECO:0000313" key="3">
    <source>
        <dbReference type="Proteomes" id="UP000258309"/>
    </source>
</evidence>
<feature type="non-terminal residue" evidence="2">
    <location>
        <position position="1"/>
    </location>
</feature>
<dbReference type="Pfam" id="PF04199">
    <property type="entry name" value="Cyclase"/>
    <property type="match status" value="1"/>
</dbReference>
<dbReference type="AlphaFoldDB" id="A0A3E2GVW3"/>
<evidence type="ECO:0000256" key="1">
    <source>
        <dbReference type="ARBA" id="ARBA00007865"/>
    </source>
</evidence>
<dbReference type="PANTHER" id="PTHR34861">
    <property type="match status" value="1"/>
</dbReference>
<dbReference type="STRING" id="5539.A0A3E2GVW3"/>
<dbReference type="GO" id="GO:0004061">
    <property type="term" value="F:arylformamidase activity"/>
    <property type="evidence" value="ECO:0007669"/>
    <property type="project" value="InterPro"/>
</dbReference>
<proteinExistence type="inferred from homology"/>
<dbReference type="PANTHER" id="PTHR34861:SF10">
    <property type="entry name" value="CYCLASE"/>
    <property type="match status" value="1"/>
</dbReference>
<keyword evidence="3" id="KW-1185">Reference proteome</keyword>
<dbReference type="Gene3D" id="3.50.30.50">
    <property type="entry name" value="Putative cyclase"/>
    <property type="match status" value="1"/>
</dbReference>
<dbReference type="GO" id="GO:0019441">
    <property type="term" value="P:L-tryptophan catabolic process to kynurenine"/>
    <property type="evidence" value="ECO:0007669"/>
    <property type="project" value="InterPro"/>
</dbReference>
<accession>A0A3E2GVW3</accession>